<name>A0A1M5R574_9GAMM</name>
<proteinExistence type="predicted"/>
<keyword evidence="2" id="KW-1003">Cell membrane</keyword>
<feature type="transmembrane region" description="Helical" evidence="6">
    <location>
        <begin position="343"/>
        <end position="364"/>
    </location>
</feature>
<accession>A0A1M5R574</accession>
<protein>
    <submittedName>
        <fullName evidence="9">Putative ABC transport system permease protein</fullName>
    </submittedName>
</protein>
<dbReference type="Pfam" id="PF12704">
    <property type="entry name" value="MacB_PCD"/>
    <property type="match status" value="1"/>
</dbReference>
<feature type="domain" description="MacB-like periplasmic core" evidence="8">
    <location>
        <begin position="23"/>
        <end position="229"/>
    </location>
</feature>
<dbReference type="RefSeq" id="WP_072898521.1">
    <property type="nucleotide sequence ID" value="NZ_FQWZ01000007.1"/>
</dbReference>
<dbReference type="STRING" id="490188.SAMN04488068_2892"/>
<evidence type="ECO:0000256" key="5">
    <source>
        <dbReference type="ARBA" id="ARBA00023136"/>
    </source>
</evidence>
<dbReference type="Pfam" id="PF02687">
    <property type="entry name" value="FtsX"/>
    <property type="match status" value="1"/>
</dbReference>
<dbReference type="InterPro" id="IPR003838">
    <property type="entry name" value="ABC3_permease_C"/>
</dbReference>
<evidence type="ECO:0000256" key="4">
    <source>
        <dbReference type="ARBA" id="ARBA00022989"/>
    </source>
</evidence>
<dbReference type="InterPro" id="IPR025857">
    <property type="entry name" value="MacB_PCD"/>
</dbReference>
<gene>
    <name evidence="9" type="ORF">SAMN04488068_2892</name>
</gene>
<dbReference type="Proteomes" id="UP000199758">
    <property type="component" value="Unassembled WGS sequence"/>
</dbReference>
<keyword evidence="3 6" id="KW-0812">Transmembrane</keyword>
<evidence type="ECO:0000313" key="10">
    <source>
        <dbReference type="Proteomes" id="UP000199758"/>
    </source>
</evidence>
<dbReference type="EMBL" id="FQWZ01000007">
    <property type="protein sequence ID" value="SHH21190.1"/>
    <property type="molecule type" value="Genomic_DNA"/>
</dbReference>
<keyword evidence="5 6" id="KW-0472">Membrane</keyword>
<evidence type="ECO:0000256" key="3">
    <source>
        <dbReference type="ARBA" id="ARBA00022692"/>
    </source>
</evidence>
<organism evidence="9 10">
    <name type="scientific">Hydrocarboniphaga daqingensis</name>
    <dbReference type="NCBI Taxonomy" id="490188"/>
    <lineage>
        <taxon>Bacteria</taxon>
        <taxon>Pseudomonadati</taxon>
        <taxon>Pseudomonadota</taxon>
        <taxon>Gammaproteobacteria</taxon>
        <taxon>Nevskiales</taxon>
        <taxon>Nevskiaceae</taxon>
        <taxon>Hydrocarboniphaga</taxon>
    </lineage>
</organism>
<evidence type="ECO:0000256" key="1">
    <source>
        <dbReference type="ARBA" id="ARBA00004651"/>
    </source>
</evidence>
<keyword evidence="10" id="KW-1185">Reference proteome</keyword>
<dbReference type="PANTHER" id="PTHR43738">
    <property type="entry name" value="ABC TRANSPORTER, MEMBRANE PROTEIN"/>
    <property type="match status" value="1"/>
</dbReference>
<dbReference type="GO" id="GO:0005886">
    <property type="term" value="C:plasma membrane"/>
    <property type="evidence" value="ECO:0007669"/>
    <property type="project" value="UniProtKB-SubCell"/>
</dbReference>
<keyword evidence="4 6" id="KW-1133">Transmembrane helix</keyword>
<feature type="transmembrane region" description="Helical" evidence="6">
    <location>
        <begin position="257"/>
        <end position="277"/>
    </location>
</feature>
<feature type="domain" description="ABC3 transporter permease C-terminal" evidence="7">
    <location>
        <begin position="265"/>
        <end position="375"/>
    </location>
</feature>
<evidence type="ECO:0000256" key="6">
    <source>
        <dbReference type="SAM" id="Phobius"/>
    </source>
</evidence>
<comment type="subcellular location">
    <subcellularLocation>
        <location evidence="1">Cell membrane</location>
        <topology evidence="1">Multi-pass membrane protein</topology>
    </subcellularLocation>
</comment>
<reference evidence="9 10" key="1">
    <citation type="submission" date="2016-11" db="EMBL/GenBank/DDBJ databases">
        <authorList>
            <person name="Jaros S."/>
            <person name="Januszkiewicz K."/>
            <person name="Wedrychowicz H."/>
        </authorList>
    </citation>
    <scope>NUCLEOTIDE SEQUENCE [LARGE SCALE GENOMIC DNA]</scope>
    <source>
        <strain evidence="9 10">CGMCC 1.7049</strain>
    </source>
</reference>
<dbReference type="PANTHER" id="PTHR43738:SF3">
    <property type="entry name" value="ABC TRANSPORTER PERMEASE"/>
    <property type="match status" value="1"/>
</dbReference>
<dbReference type="InterPro" id="IPR051125">
    <property type="entry name" value="ABC-4/HrtB_transporter"/>
</dbReference>
<evidence type="ECO:0000256" key="2">
    <source>
        <dbReference type="ARBA" id="ARBA00022475"/>
    </source>
</evidence>
<evidence type="ECO:0000259" key="8">
    <source>
        <dbReference type="Pfam" id="PF12704"/>
    </source>
</evidence>
<sequence>MKFLPLLWASLWRKKTRTIFTLLSIVAAFLLFGMLQGVNAAFERTADLANVNRLVVVSKISFTESLPYSQMQQIAAVDGVDAVSFNSWFGAYFQDPKNFIFSFPVEPRRHFDMYPEFKLPEDQLQAFERNRGGAVVGAALATKYGWKIGDRIPLHSTIWTRKDNGSSDWNFEIVGIYTVPTDVGQENQFFFQHENFDEARAFGRGRVGWYIVRIKDANQAAQVGAAIDALFANSTDETKAQSEKEFQMSFLKQLGDINYIVTRILIAVFVALLFATGSTMMQSVRERVPELAVLKTLGFSDARVLTLVLGESVLLCVLSACLGLGIAALLFPALKDVLGLVRLPGEVVAGGLIAAVLLALITGLPPALRARSLNIVDALAGR</sequence>
<dbReference type="AlphaFoldDB" id="A0A1M5R574"/>
<evidence type="ECO:0000313" key="9">
    <source>
        <dbReference type="EMBL" id="SHH21190.1"/>
    </source>
</evidence>
<feature type="transmembrane region" description="Helical" evidence="6">
    <location>
        <begin position="304"/>
        <end position="331"/>
    </location>
</feature>
<dbReference type="OrthoDB" id="9775474at2"/>
<evidence type="ECO:0000259" key="7">
    <source>
        <dbReference type="Pfam" id="PF02687"/>
    </source>
</evidence>